<keyword evidence="1" id="KW-1133">Transmembrane helix</keyword>
<dbReference type="PANTHER" id="PTHR39174:SF1">
    <property type="entry name" value="INNER MEMBRANE PROTEIN"/>
    <property type="match status" value="1"/>
</dbReference>
<dbReference type="AlphaFoldDB" id="A0A1M4X5E3"/>
<proteinExistence type="predicted"/>
<dbReference type="RefSeq" id="WP_234950035.1">
    <property type="nucleotide sequence ID" value="NZ_FQTY01000009.1"/>
</dbReference>
<reference evidence="3" key="1">
    <citation type="submission" date="2016-11" db="EMBL/GenBank/DDBJ databases">
        <authorList>
            <person name="Varghese N."/>
            <person name="Submissions S."/>
        </authorList>
    </citation>
    <scope>NUCLEOTIDE SEQUENCE [LARGE SCALE GENOMIC DNA]</scope>
    <source>
        <strain evidence="3">DSM 18095</strain>
    </source>
</reference>
<dbReference type="PANTHER" id="PTHR39174">
    <property type="entry name" value="INNER MEMBRANE PROTEIN-RELATED"/>
    <property type="match status" value="1"/>
</dbReference>
<feature type="transmembrane region" description="Helical" evidence="1">
    <location>
        <begin position="30"/>
        <end position="47"/>
    </location>
</feature>
<feature type="transmembrane region" description="Helical" evidence="1">
    <location>
        <begin position="67"/>
        <end position="88"/>
    </location>
</feature>
<dbReference type="InterPro" id="IPR010398">
    <property type="entry name" value="DUF997"/>
</dbReference>
<dbReference type="Proteomes" id="UP000184114">
    <property type="component" value="Unassembled WGS sequence"/>
</dbReference>
<organism evidence="2 3">
    <name type="scientific">Tissierella praeacuta DSM 18095</name>
    <dbReference type="NCBI Taxonomy" id="1123404"/>
    <lineage>
        <taxon>Bacteria</taxon>
        <taxon>Bacillati</taxon>
        <taxon>Bacillota</taxon>
        <taxon>Tissierellia</taxon>
        <taxon>Tissierellales</taxon>
        <taxon>Tissierellaceae</taxon>
        <taxon>Tissierella</taxon>
    </lineage>
</organism>
<evidence type="ECO:0000256" key="1">
    <source>
        <dbReference type="SAM" id="Phobius"/>
    </source>
</evidence>
<accession>A0A1M4X5E3</accession>
<keyword evidence="1" id="KW-0472">Membrane</keyword>
<dbReference type="EMBL" id="FQTY01000009">
    <property type="protein sequence ID" value="SHE88655.1"/>
    <property type="molecule type" value="Genomic_DNA"/>
</dbReference>
<protein>
    <submittedName>
        <fullName evidence="2">Uncharacterized membrane protein YhdT</fullName>
    </submittedName>
</protein>
<dbReference type="GeneID" id="90994125"/>
<gene>
    <name evidence="2" type="ORF">SAMN02745784_02127</name>
</gene>
<evidence type="ECO:0000313" key="2">
    <source>
        <dbReference type="EMBL" id="SHE88655.1"/>
    </source>
</evidence>
<sequence length="119" mass="14073">MKEVEQKRKNDDNEEKFMEDPRYKQCNKEAMYGIILGIANLIWWYLFGYGMGGKPVEEYTYILGFPTWFFMSCIVGAVIFTVLTFIMVNKGFKNMPLHKFTQEEAEEYIRLDKKGEAKI</sequence>
<dbReference type="STRING" id="1123404.SAMN02745784_02127"/>
<name>A0A1M4X5E3_9FIRM</name>
<dbReference type="Pfam" id="PF06196">
    <property type="entry name" value="DUF997"/>
    <property type="match status" value="1"/>
</dbReference>
<keyword evidence="3" id="KW-1185">Reference proteome</keyword>
<evidence type="ECO:0000313" key="3">
    <source>
        <dbReference type="Proteomes" id="UP000184114"/>
    </source>
</evidence>
<keyword evidence="1" id="KW-0812">Transmembrane</keyword>